<evidence type="ECO:0000313" key="8">
    <source>
        <dbReference type="EMBL" id="MCA6076886.1"/>
    </source>
</evidence>
<dbReference type="NCBIfam" id="TIGR00567">
    <property type="entry name" value="3mg"/>
    <property type="match status" value="1"/>
</dbReference>
<evidence type="ECO:0000256" key="2">
    <source>
        <dbReference type="ARBA" id="ARBA00022763"/>
    </source>
</evidence>
<dbReference type="PANTHER" id="PTHR10429:SF0">
    <property type="entry name" value="DNA-3-METHYLADENINE GLYCOSYLASE"/>
    <property type="match status" value="1"/>
</dbReference>
<gene>
    <name evidence="6" type="ORF">LDX50_06855</name>
    <name evidence="7" type="ORF">LDX50_12825</name>
    <name evidence="8" type="ORF">LDX50_18545</name>
</gene>
<dbReference type="HAMAP" id="MF_00527">
    <property type="entry name" value="3MGH"/>
    <property type="match status" value="1"/>
</dbReference>
<evidence type="ECO:0000256" key="5">
    <source>
        <dbReference type="HAMAP-Rule" id="MF_00527"/>
    </source>
</evidence>
<dbReference type="GO" id="GO:0003677">
    <property type="term" value="F:DNA binding"/>
    <property type="evidence" value="ECO:0007669"/>
    <property type="project" value="InterPro"/>
</dbReference>
<organism evidence="8 9">
    <name type="scientific">Fulvivirga sedimenti</name>
    <dbReference type="NCBI Taxonomy" id="2879465"/>
    <lineage>
        <taxon>Bacteria</taxon>
        <taxon>Pseudomonadati</taxon>
        <taxon>Bacteroidota</taxon>
        <taxon>Cytophagia</taxon>
        <taxon>Cytophagales</taxon>
        <taxon>Fulvivirgaceae</taxon>
        <taxon>Fulvivirga</taxon>
    </lineage>
</organism>
<dbReference type="GO" id="GO:0006284">
    <property type="term" value="P:base-excision repair"/>
    <property type="evidence" value="ECO:0007669"/>
    <property type="project" value="InterPro"/>
</dbReference>
<dbReference type="SUPFAM" id="SSF50486">
    <property type="entry name" value="FMT C-terminal domain-like"/>
    <property type="match status" value="1"/>
</dbReference>
<name>A0A9X1HSG2_9BACT</name>
<dbReference type="AlphaFoldDB" id="A0A9X1HSG2"/>
<evidence type="ECO:0000313" key="7">
    <source>
        <dbReference type="EMBL" id="MCA6075758.1"/>
    </source>
</evidence>
<dbReference type="EMBL" id="JAIXNE010000004">
    <property type="protein sequence ID" value="MCA6076886.1"/>
    <property type="molecule type" value="Genomic_DNA"/>
</dbReference>
<dbReference type="PANTHER" id="PTHR10429">
    <property type="entry name" value="DNA-3-METHYLADENINE GLYCOSYLASE"/>
    <property type="match status" value="1"/>
</dbReference>
<keyword evidence="2 5" id="KW-0227">DNA damage</keyword>
<dbReference type="EC" id="3.2.2.-" evidence="5"/>
<evidence type="ECO:0000313" key="6">
    <source>
        <dbReference type="EMBL" id="MCA6074581.1"/>
    </source>
</evidence>
<dbReference type="Proteomes" id="UP001139409">
    <property type="component" value="Unassembled WGS sequence"/>
</dbReference>
<evidence type="ECO:0000256" key="1">
    <source>
        <dbReference type="ARBA" id="ARBA00009232"/>
    </source>
</evidence>
<reference evidence="8" key="1">
    <citation type="submission" date="2021-09" db="EMBL/GenBank/DDBJ databases">
        <title>Fulvivirga sp. isolated from coastal sediment.</title>
        <authorList>
            <person name="Yu H."/>
        </authorList>
    </citation>
    <scope>NUCLEOTIDE SEQUENCE</scope>
    <source>
        <strain evidence="8">1062</strain>
    </source>
</reference>
<keyword evidence="4 5" id="KW-0234">DNA repair</keyword>
<dbReference type="FunFam" id="3.10.300.10:FF:000001">
    <property type="entry name" value="Putative 3-methyladenine DNA glycosylase"/>
    <property type="match status" value="1"/>
</dbReference>
<dbReference type="EMBL" id="JAIXNE010000003">
    <property type="protein sequence ID" value="MCA6075758.1"/>
    <property type="molecule type" value="Genomic_DNA"/>
</dbReference>
<comment type="caution">
    <text evidence="8">The sequence shown here is derived from an EMBL/GenBank/DDBJ whole genome shotgun (WGS) entry which is preliminary data.</text>
</comment>
<evidence type="ECO:0000256" key="3">
    <source>
        <dbReference type="ARBA" id="ARBA00022801"/>
    </source>
</evidence>
<dbReference type="Gene3D" id="3.10.300.10">
    <property type="entry name" value="Methylpurine-DNA glycosylase (MPG)"/>
    <property type="match status" value="1"/>
</dbReference>
<dbReference type="CDD" id="cd00540">
    <property type="entry name" value="AAG"/>
    <property type="match status" value="1"/>
</dbReference>
<comment type="similarity">
    <text evidence="1 5">Belongs to the DNA glycosylase MPG family.</text>
</comment>
<dbReference type="RefSeq" id="WP_225697695.1">
    <property type="nucleotide sequence ID" value="NZ_JAIXNE010000002.1"/>
</dbReference>
<evidence type="ECO:0000313" key="9">
    <source>
        <dbReference type="Proteomes" id="UP001139409"/>
    </source>
</evidence>
<keyword evidence="3 5" id="KW-0378">Hydrolase</keyword>
<protein>
    <recommendedName>
        <fullName evidence="5">Putative 3-methyladenine DNA glycosylase</fullName>
        <ecNumber evidence="5">3.2.2.-</ecNumber>
    </recommendedName>
</protein>
<dbReference type="InterPro" id="IPR036995">
    <property type="entry name" value="MPG_sf"/>
</dbReference>
<accession>A0A9X1HSG2</accession>
<keyword evidence="9" id="KW-1185">Reference proteome</keyword>
<dbReference type="GO" id="GO:0003905">
    <property type="term" value="F:alkylbase DNA N-glycosylase activity"/>
    <property type="evidence" value="ECO:0007669"/>
    <property type="project" value="InterPro"/>
</dbReference>
<proteinExistence type="inferred from homology"/>
<dbReference type="Pfam" id="PF02245">
    <property type="entry name" value="Pur_DNA_glyco"/>
    <property type="match status" value="1"/>
</dbReference>
<dbReference type="InterPro" id="IPR003180">
    <property type="entry name" value="MPG"/>
</dbReference>
<dbReference type="InterPro" id="IPR011034">
    <property type="entry name" value="Formyl_transferase-like_C_sf"/>
</dbReference>
<evidence type="ECO:0000256" key="4">
    <source>
        <dbReference type="ARBA" id="ARBA00023204"/>
    </source>
</evidence>
<dbReference type="EMBL" id="JAIXNE010000002">
    <property type="protein sequence ID" value="MCA6074581.1"/>
    <property type="molecule type" value="Genomic_DNA"/>
</dbReference>
<sequence>MKLKKSFYFNDDVCDAARNLLGKVLYVEGPEGICGGMIVETEAYSYRERACHAYGNRRTARTETLFSAGGSAYVYLCYGIHRLFNVVTNAEGIAEAVLIRALEPVTGVELMKSRRGNIAYTGLTSGPGKLSEALSISLEHDGRPLLGDQIWISDEGVGVRKIVEGPRIGVDYAGEDALLPWRFGIGGNRFLSRPFPR</sequence>